<evidence type="ECO:0000256" key="2">
    <source>
        <dbReference type="ARBA" id="ARBA00004186"/>
    </source>
</evidence>
<reference evidence="18" key="1">
    <citation type="submission" date="2021-03" db="EMBL/GenBank/DDBJ databases">
        <authorList>
            <person name="Tagirdzhanova G."/>
        </authorList>
    </citation>
    <scope>NUCLEOTIDE SEQUENCE</scope>
</reference>
<proteinExistence type="inferred from homology"/>
<evidence type="ECO:0000256" key="1">
    <source>
        <dbReference type="ARBA" id="ARBA00004123"/>
    </source>
</evidence>
<keyword evidence="15" id="KW-0131">Cell cycle</keyword>
<keyword evidence="13" id="KW-0206">Cytoskeleton</keyword>
<evidence type="ECO:0000256" key="4">
    <source>
        <dbReference type="ARBA" id="ARBA00005501"/>
    </source>
</evidence>
<keyword evidence="8" id="KW-0132">Cell division</keyword>
<comment type="similarity">
    <text evidence="4">Belongs to the DASH complex DAD2 family.</text>
</comment>
<evidence type="ECO:0000256" key="9">
    <source>
        <dbReference type="ARBA" id="ARBA00022701"/>
    </source>
</evidence>
<dbReference type="GO" id="GO:0051301">
    <property type="term" value="P:cell division"/>
    <property type="evidence" value="ECO:0007669"/>
    <property type="project" value="UniProtKB-KW"/>
</dbReference>
<evidence type="ECO:0000313" key="18">
    <source>
        <dbReference type="EMBL" id="CAF9910905.1"/>
    </source>
</evidence>
<dbReference type="GO" id="GO:1990023">
    <property type="term" value="C:mitotic spindle midzone"/>
    <property type="evidence" value="ECO:0007669"/>
    <property type="project" value="TreeGrafter"/>
</dbReference>
<sequence>MSISSSSSTQNNTALQALLASKRAELSSLLTLRDLSTELTNQITSLGAKLETLDNGFEAVAEVMANWGAVLGVLGMVGGEISATEGLGSVVRIPVEGVE</sequence>
<organism evidence="18 19">
    <name type="scientific">Gomphillus americanus</name>
    <dbReference type="NCBI Taxonomy" id="1940652"/>
    <lineage>
        <taxon>Eukaryota</taxon>
        <taxon>Fungi</taxon>
        <taxon>Dikarya</taxon>
        <taxon>Ascomycota</taxon>
        <taxon>Pezizomycotina</taxon>
        <taxon>Lecanoromycetes</taxon>
        <taxon>OSLEUM clade</taxon>
        <taxon>Ostropomycetidae</taxon>
        <taxon>Ostropales</taxon>
        <taxon>Graphidaceae</taxon>
        <taxon>Gomphilloideae</taxon>
        <taxon>Gomphillus</taxon>
    </lineage>
</organism>
<dbReference type="AlphaFoldDB" id="A0A8H3ESL0"/>
<evidence type="ECO:0000256" key="8">
    <source>
        <dbReference type="ARBA" id="ARBA00022618"/>
    </source>
</evidence>
<evidence type="ECO:0000256" key="13">
    <source>
        <dbReference type="ARBA" id="ARBA00023212"/>
    </source>
</evidence>
<dbReference type="EMBL" id="CAJPDQ010000006">
    <property type="protein sequence ID" value="CAF9910905.1"/>
    <property type="molecule type" value="Genomic_DNA"/>
</dbReference>
<evidence type="ECO:0000256" key="11">
    <source>
        <dbReference type="ARBA" id="ARBA00022829"/>
    </source>
</evidence>
<dbReference type="GO" id="GO:0042729">
    <property type="term" value="C:DASH complex"/>
    <property type="evidence" value="ECO:0007669"/>
    <property type="project" value="InterPro"/>
</dbReference>
<evidence type="ECO:0000256" key="16">
    <source>
        <dbReference type="ARBA" id="ARBA00023328"/>
    </source>
</evidence>
<dbReference type="GO" id="GO:0044732">
    <property type="term" value="C:mitotic spindle pole body"/>
    <property type="evidence" value="ECO:0007669"/>
    <property type="project" value="TreeGrafter"/>
</dbReference>
<dbReference type="Pfam" id="PF08654">
    <property type="entry name" value="DASH_Dad2"/>
    <property type="match status" value="1"/>
</dbReference>
<dbReference type="GO" id="GO:0005874">
    <property type="term" value="C:microtubule"/>
    <property type="evidence" value="ECO:0007669"/>
    <property type="project" value="UniProtKB-KW"/>
</dbReference>
<keyword evidence="19" id="KW-1185">Reference proteome</keyword>
<dbReference type="Proteomes" id="UP000664169">
    <property type="component" value="Unassembled WGS sequence"/>
</dbReference>
<keyword evidence="9" id="KW-0493">Microtubule</keyword>
<keyword evidence="10" id="KW-0498">Mitosis</keyword>
<protein>
    <recommendedName>
        <fullName evidence="5">DASH complex subunit DAD2</fullName>
    </recommendedName>
    <alternativeName>
        <fullName evidence="17">Outer kinetochore protein DAD2</fullName>
    </alternativeName>
</protein>
<evidence type="ECO:0000313" key="19">
    <source>
        <dbReference type="Proteomes" id="UP000664169"/>
    </source>
</evidence>
<gene>
    <name evidence="18" type="ORF">GOMPHAMPRED_007227</name>
</gene>
<evidence type="ECO:0000256" key="14">
    <source>
        <dbReference type="ARBA" id="ARBA00023242"/>
    </source>
</evidence>
<keyword evidence="16" id="KW-0137">Centromere</keyword>
<name>A0A8H3ESL0_9LECA</name>
<keyword evidence="11" id="KW-0159">Chromosome partition</keyword>
<keyword evidence="12" id="KW-0995">Kinetochore</keyword>
<accession>A0A8H3ESL0</accession>
<keyword evidence="6" id="KW-0158">Chromosome</keyword>
<evidence type="ECO:0000256" key="12">
    <source>
        <dbReference type="ARBA" id="ARBA00022838"/>
    </source>
</evidence>
<dbReference type="GO" id="GO:0008608">
    <property type="term" value="P:attachment of spindle microtubules to kinetochore"/>
    <property type="evidence" value="ECO:0007669"/>
    <property type="project" value="TreeGrafter"/>
</dbReference>
<evidence type="ECO:0000256" key="10">
    <source>
        <dbReference type="ARBA" id="ARBA00022776"/>
    </source>
</evidence>
<evidence type="ECO:0000256" key="5">
    <source>
        <dbReference type="ARBA" id="ARBA00020260"/>
    </source>
</evidence>
<dbReference type="PANTHER" id="PTHR28036">
    <property type="entry name" value="DASH COMPLEX SUBUNIT DAD2"/>
    <property type="match status" value="1"/>
</dbReference>
<evidence type="ECO:0000256" key="6">
    <source>
        <dbReference type="ARBA" id="ARBA00022454"/>
    </source>
</evidence>
<evidence type="ECO:0000256" key="7">
    <source>
        <dbReference type="ARBA" id="ARBA00022490"/>
    </source>
</evidence>
<keyword evidence="14" id="KW-0539">Nucleus</keyword>
<dbReference type="InterPro" id="IPR013963">
    <property type="entry name" value="DASH_Dad2"/>
</dbReference>
<dbReference type="PANTHER" id="PTHR28036:SF1">
    <property type="entry name" value="DASH COMPLEX SUBUNIT DAD2"/>
    <property type="match status" value="1"/>
</dbReference>
<evidence type="ECO:0000256" key="15">
    <source>
        <dbReference type="ARBA" id="ARBA00023306"/>
    </source>
</evidence>
<dbReference type="GO" id="GO:0000278">
    <property type="term" value="P:mitotic cell cycle"/>
    <property type="evidence" value="ECO:0007669"/>
    <property type="project" value="InterPro"/>
</dbReference>
<evidence type="ECO:0000256" key="3">
    <source>
        <dbReference type="ARBA" id="ARBA00004629"/>
    </source>
</evidence>
<keyword evidence="7" id="KW-0963">Cytoplasm</keyword>
<comment type="subcellular location">
    <subcellularLocation>
        <location evidence="3">Chromosome</location>
        <location evidence="3">Centromere</location>
        <location evidence="3">Kinetochore</location>
    </subcellularLocation>
    <subcellularLocation>
        <location evidence="2">Cytoplasm</location>
        <location evidence="2">Cytoskeleton</location>
        <location evidence="2">Spindle</location>
    </subcellularLocation>
    <subcellularLocation>
        <location evidence="1">Nucleus</location>
    </subcellularLocation>
</comment>
<evidence type="ECO:0000256" key="17">
    <source>
        <dbReference type="ARBA" id="ARBA00030568"/>
    </source>
</evidence>
<comment type="caution">
    <text evidence="18">The sequence shown here is derived from an EMBL/GenBank/DDBJ whole genome shotgun (WGS) entry which is preliminary data.</text>
</comment>